<evidence type="ECO:0000256" key="1">
    <source>
        <dbReference type="ARBA" id="ARBA00010062"/>
    </source>
</evidence>
<comment type="caution">
    <text evidence="5">The sequence shown here is derived from an EMBL/GenBank/DDBJ whole genome shotgun (WGS) entry which is preliminary data.</text>
</comment>
<dbReference type="EMBL" id="JAADZA010000014">
    <property type="protein sequence ID" value="NEV12225.1"/>
    <property type="molecule type" value="Genomic_DNA"/>
</dbReference>
<dbReference type="PANTHER" id="PTHR30483">
    <property type="entry name" value="LEUCINE-SPECIFIC-BINDING PROTEIN"/>
    <property type="match status" value="1"/>
</dbReference>
<dbReference type="InterPro" id="IPR051010">
    <property type="entry name" value="BCAA_transport"/>
</dbReference>
<dbReference type="InterPro" id="IPR028081">
    <property type="entry name" value="Leu-bd"/>
</dbReference>
<accession>A0A6P1C9W6</accession>
<gene>
    <name evidence="5" type="ORF">GXW80_14620</name>
</gene>
<name>A0A6P1C9W6_RHITR</name>
<dbReference type="CDD" id="cd06337">
    <property type="entry name" value="PBP1_ABC_ligand_binding-like"/>
    <property type="match status" value="1"/>
</dbReference>
<evidence type="ECO:0000256" key="3">
    <source>
        <dbReference type="ARBA" id="ARBA00022970"/>
    </source>
</evidence>
<evidence type="ECO:0000256" key="2">
    <source>
        <dbReference type="ARBA" id="ARBA00022729"/>
    </source>
</evidence>
<dbReference type="Pfam" id="PF13458">
    <property type="entry name" value="Peripla_BP_6"/>
    <property type="match status" value="1"/>
</dbReference>
<dbReference type="AlphaFoldDB" id="A0A6P1C9W6"/>
<keyword evidence="3" id="KW-0029">Amino-acid transport</keyword>
<feature type="domain" description="Leucine-binding protein" evidence="4">
    <location>
        <begin position="20"/>
        <end position="355"/>
    </location>
</feature>
<keyword evidence="3" id="KW-0813">Transport</keyword>
<protein>
    <submittedName>
        <fullName evidence="5">ABC transporter substrate-binding protein</fullName>
    </submittedName>
</protein>
<sequence length="390" mass="41861">MLASISGLRSDFGAVDSWIVERVQKSVANGLDIGGTNYAVEIIVKDNQSDPNQTAVAARDLVLREKCDLILTDDGDNSSGAAAELADARGVPMISTLSPWEAWVFGRHGAPDKGFPFTFHYCIGAGDVFKLYTDMWNGMQTNKKVGTIYMDSAAARGFADRQHGLPVLLQKNGYTEVNTGFFQLNNDDFTNQIAELIGGDVGILSGSCYPNHFATFWNQAAQNGFQPEAVTVAGPFLFPSALEGLGDLGDGMSTEVLWNPALPYKSSMTGQSARELADEFEQDTGAQWTQPLGISHSLWEVGFAALRGASDPKDNKSIRDSIASLKVDTVVGPLDFAGSPVKNVAIQKLVGGQWRKTKDGKFPFELVIVNAGTSGVTPTAELVPLSKIRS</sequence>
<evidence type="ECO:0000313" key="6">
    <source>
        <dbReference type="Proteomes" id="UP000471190"/>
    </source>
</evidence>
<dbReference type="SUPFAM" id="SSF53822">
    <property type="entry name" value="Periplasmic binding protein-like I"/>
    <property type="match status" value="1"/>
</dbReference>
<dbReference type="Gene3D" id="3.40.50.2300">
    <property type="match status" value="2"/>
</dbReference>
<evidence type="ECO:0000313" key="5">
    <source>
        <dbReference type="EMBL" id="NEV12225.1"/>
    </source>
</evidence>
<evidence type="ECO:0000259" key="4">
    <source>
        <dbReference type="Pfam" id="PF13458"/>
    </source>
</evidence>
<proteinExistence type="inferred from homology"/>
<organism evidence="5 6">
    <name type="scientific">Rhizobium tropici</name>
    <dbReference type="NCBI Taxonomy" id="398"/>
    <lineage>
        <taxon>Bacteria</taxon>
        <taxon>Pseudomonadati</taxon>
        <taxon>Pseudomonadota</taxon>
        <taxon>Alphaproteobacteria</taxon>
        <taxon>Hyphomicrobiales</taxon>
        <taxon>Rhizobiaceae</taxon>
        <taxon>Rhizobium/Agrobacterium group</taxon>
        <taxon>Rhizobium</taxon>
    </lineage>
</organism>
<dbReference type="PANTHER" id="PTHR30483:SF6">
    <property type="entry name" value="PERIPLASMIC BINDING PROTEIN OF ABC TRANSPORTER FOR NATURAL AMINO ACIDS"/>
    <property type="match status" value="1"/>
</dbReference>
<dbReference type="InterPro" id="IPR028082">
    <property type="entry name" value="Peripla_BP_I"/>
</dbReference>
<dbReference type="Proteomes" id="UP000471190">
    <property type="component" value="Unassembled WGS sequence"/>
</dbReference>
<dbReference type="GO" id="GO:0006865">
    <property type="term" value="P:amino acid transport"/>
    <property type="evidence" value="ECO:0007669"/>
    <property type="project" value="UniProtKB-KW"/>
</dbReference>
<keyword evidence="2" id="KW-0732">Signal</keyword>
<comment type="similarity">
    <text evidence="1">Belongs to the leucine-binding protein family.</text>
</comment>
<reference evidence="5 6" key="1">
    <citation type="submission" date="2020-02" db="EMBL/GenBank/DDBJ databases">
        <title>Draft genome sequence of Rhizobium tropici.</title>
        <authorList>
            <person name="Khayi S."/>
            <person name="Jemo M."/>
        </authorList>
    </citation>
    <scope>NUCLEOTIDE SEQUENCE [LARGE SCALE GENOMIC DNA]</scope>
    <source>
        <strain evidence="5 6">A12</strain>
    </source>
</reference>